<feature type="transmembrane region" description="Helical" evidence="1">
    <location>
        <begin position="20"/>
        <end position="46"/>
    </location>
</feature>
<organism evidence="2 3">
    <name type="scientific">Candidatus Magnetobacterium bavaricum</name>
    <dbReference type="NCBI Taxonomy" id="29290"/>
    <lineage>
        <taxon>Bacteria</taxon>
        <taxon>Pseudomonadati</taxon>
        <taxon>Nitrospirota</taxon>
        <taxon>Thermodesulfovibrionia</taxon>
        <taxon>Thermodesulfovibrionales</taxon>
        <taxon>Candidatus Magnetobacteriaceae</taxon>
        <taxon>Candidatus Magnetobacterium</taxon>
    </lineage>
</organism>
<evidence type="ECO:0000313" key="3">
    <source>
        <dbReference type="Proteomes" id="UP000033423"/>
    </source>
</evidence>
<dbReference type="EMBL" id="LACI01002592">
    <property type="protein sequence ID" value="KJU81710.1"/>
    <property type="molecule type" value="Genomic_DNA"/>
</dbReference>
<dbReference type="AlphaFoldDB" id="A0A0F3GIE2"/>
<evidence type="ECO:0000256" key="1">
    <source>
        <dbReference type="SAM" id="Phobius"/>
    </source>
</evidence>
<keyword evidence="1" id="KW-0472">Membrane</keyword>
<accession>A0A0F3GIE2</accession>
<sequence>MLPALTTHNSQLTTHNSQLSLLHLIYFVNTVILAGFLWTCEGCVAVTMPERLDRRR</sequence>
<evidence type="ECO:0000313" key="2">
    <source>
        <dbReference type="EMBL" id="KJU81710.1"/>
    </source>
</evidence>
<keyword evidence="1" id="KW-1133">Transmembrane helix</keyword>
<reference evidence="2 3" key="1">
    <citation type="submission" date="2015-02" db="EMBL/GenBank/DDBJ databases">
        <title>Single-cell genomics of uncultivated deep-branching MTB reveals a conserved set of magnetosome genes.</title>
        <authorList>
            <person name="Kolinko S."/>
            <person name="Richter M."/>
            <person name="Glockner F.O."/>
            <person name="Brachmann A."/>
            <person name="Schuler D."/>
        </authorList>
    </citation>
    <scope>NUCLEOTIDE SEQUENCE [LARGE SCALE GENOMIC DNA]</scope>
    <source>
        <strain evidence="2">TM-1</strain>
    </source>
</reference>
<keyword evidence="3" id="KW-1185">Reference proteome</keyword>
<comment type="caution">
    <text evidence="2">The sequence shown here is derived from an EMBL/GenBank/DDBJ whole genome shotgun (WGS) entry which is preliminary data.</text>
</comment>
<dbReference type="Proteomes" id="UP000033423">
    <property type="component" value="Unassembled WGS sequence"/>
</dbReference>
<gene>
    <name evidence="2" type="ORF">MBAV_006098</name>
</gene>
<name>A0A0F3GIE2_9BACT</name>
<keyword evidence="1" id="KW-0812">Transmembrane</keyword>
<protein>
    <submittedName>
        <fullName evidence="2">Uncharacterized protein</fullName>
    </submittedName>
</protein>
<proteinExistence type="predicted"/>